<dbReference type="OrthoDB" id="3853694at2"/>
<gene>
    <name evidence="3" type="ORF">DWB77_00501</name>
</gene>
<reference evidence="3 4" key="1">
    <citation type="submission" date="2018-10" db="EMBL/GenBank/DDBJ databases">
        <title>Relationship between Morphology and Antimicrobial Activity in Streptomyces.</title>
        <authorList>
            <person name="Kang H.J."/>
            <person name="Kim S.B."/>
        </authorList>
    </citation>
    <scope>NUCLEOTIDE SEQUENCE [LARGE SCALE GENOMIC DNA]</scope>
    <source>
        <strain evidence="3 4">BH38</strain>
    </source>
</reference>
<dbReference type="PROSITE" id="PS51257">
    <property type="entry name" value="PROKAR_LIPOPROTEIN"/>
    <property type="match status" value="1"/>
</dbReference>
<evidence type="ECO:0000256" key="1">
    <source>
        <dbReference type="SAM" id="MobiDB-lite"/>
    </source>
</evidence>
<evidence type="ECO:0000313" key="4">
    <source>
        <dbReference type="Proteomes" id="UP000271554"/>
    </source>
</evidence>
<accession>A0A387H4T6</accession>
<feature type="chain" id="PRO_5039450522" description="PknH-like extracellular domain-containing protein" evidence="2">
    <location>
        <begin position="25"/>
        <end position="244"/>
    </location>
</feature>
<dbReference type="Proteomes" id="UP000271554">
    <property type="component" value="Chromosome"/>
</dbReference>
<feature type="region of interest" description="Disordered" evidence="1">
    <location>
        <begin position="27"/>
        <end position="48"/>
    </location>
</feature>
<organism evidence="3 4">
    <name type="scientific">Streptomyces hundungensis</name>
    <dbReference type="NCBI Taxonomy" id="1077946"/>
    <lineage>
        <taxon>Bacteria</taxon>
        <taxon>Bacillati</taxon>
        <taxon>Actinomycetota</taxon>
        <taxon>Actinomycetes</taxon>
        <taxon>Kitasatosporales</taxon>
        <taxon>Streptomycetaceae</taxon>
        <taxon>Streptomyces</taxon>
    </lineage>
</organism>
<feature type="compositionally biased region" description="Polar residues" evidence="1">
    <location>
        <begin position="27"/>
        <end position="43"/>
    </location>
</feature>
<feature type="signal peptide" evidence="2">
    <location>
        <begin position="1"/>
        <end position="24"/>
    </location>
</feature>
<evidence type="ECO:0000256" key="2">
    <source>
        <dbReference type="SAM" id="SignalP"/>
    </source>
</evidence>
<sequence>MRLVPRTAALLAVAPLSLALTACSSGGSSTPAGAVKPTSSASVTPKDPNMGLATGAQLKAALAPTSFFGAGYAVDESGVRDSGPMYQEPSSAPASLAKPDCTKLGGTSWIAITGDTGVSFAQNDYANKNTSAEMAQEIDVFRGTTAPTVLTHLKKAVAACPTLKDEDTKTTAKVKGATTSGIGDEAYTITVTDPAWQNGSTLIAVRRGTAVVTVLSTAGHDNGAASAKKLAAHVAAALGTKAKG</sequence>
<dbReference type="KEGG" id="shun:DWB77_00501"/>
<evidence type="ECO:0000313" key="3">
    <source>
        <dbReference type="EMBL" id="AYG78394.1"/>
    </source>
</evidence>
<evidence type="ECO:0008006" key="5">
    <source>
        <dbReference type="Google" id="ProtNLM"/>
    </source>
</evidence>
<keyword evidence="4" id="KW-1185">Reference proteome</keyword>
<keyword evidence="2" id="KW-0732">Signal</keyword>
<dbReference type="EMBL" id="CP032698">
    <property type="protein sequence ID" value="AYG78394.1"/>
    <property type="molecule type" value="Genomic_DNA"/>
</dbReference>
<name>A0A387H4T6_9ACTN</name>
<protein>
    <recommendedName>
        <fullName evidence="5">PknH-like extracellular domain-containing protein</fullName>
    </recommendedName>
</protein>
<dbReference type="AlphaFoldDB" id="A0A387H4T6"/>
<proteinExistence type="predicted"/>